<gene>
    <name evidence="3" type="primary">N</name>
    <name evidence="3" type="ORF">CR513_51109</name>
</gene>
<dbReference type="InterPro" id="IPR027417">
    <property type="entry name" value="P-loop_NTPase"/>
</dbReference>
<name>A0A371EUS2_MUCPR</name>
<keyword evidence="1" id="KW-0677">Repeat</keyword>
<proteinExistence type="predicted"/>
<protein>
    <submittedName>
        <fullName evidence="3">TMV resistance protein N</fullName>
    </submittedName>
</protein>
<keyword evidence="4" id="KW-1185">Reference proteome</keyword>
<feature type="non-terminal residue" evidence="3">
    <location>
        <position position="1"/>
    </location>
</feature>
<dbReference type="SUPFAM" id="SSF52540">
    <property type="entry name" value="P-loop containing nucleoside triphosphate hydrolases"/>
    <property type="match status" value="1"/>
</dbReference>
<dbReference type="Pfam" id="PF23282">
    <property type="entry name" value="WHD_ROQ1"/>
    <property type="match status" value="1"/>
</dbReference>
<evidence type="ECO:0000313" key="4">
    <source>
        <dbReference type="Proteomes" id="UP000257109"/>
    </source>
</evidence>
<dbReference type="InterPro" id="IPR036390">
    <property type="entry name" value="WH_DNA-bd_sf"/>
</dbReference>
<dbReference type="GO" id="GO:0043531">
    <property type="term" value="F:ADP binding"/>
    <property type="evidence" value="ECO:0007669"/>
    <property type="project" value="InterPro"/>
</dbReference>
<dbReference type="GO" id="GO:0006952">
    <property type="term" value="P:defense response"/>
    <property type="evidence" value="ECO:0007669"/>
    <property type="project" value="InterPro"/>
</dbReference>
<dbReference type="PANTHER" id="PTHR11017">
    <property type="entry name" value="LEUCINE-RICH REPEAT-CONTAINING PROTEIN"/>
    <property type="match status" value="1"/>
</dbReference>
<dbReference type="AlphaFoldDB" id="A0A371EUS2"/>
<dbReference type="EMBL" id="QJKJ01011983">
    <property type="protein sequence ID" value="RDX69736.1"/>
    <property type="molecule type" value="Genomic_DNA"/>
</dbReference>
<reference evidence="3" key="1">
    <citation type="submission" date="2018-05" db="EMBL/GenBank/DDBJ databases">
        <title>Draft genome of Mucuna pruriens seed.</title>
        <authorList>
            <person name="Nnadi N.E."/>
            <person name="Vos R."/>
            <person name="Hasami M.H."/>
            <person name="Devisetty U.K."/>
            <person name="Aguiy J.C."/>
        </authorList>
    </citation>
    <scope>NUCLEOTIDE SEQUENCE [LARGE SCALE GENOMIC DNA]</scope>
    <source>
        <strain evidence="3">JCA_2017</strain>
    </source>
</reference>
<sequence length="214" mass="24892">MKEGESIELFSWHAFKQASPREDFVELSRNVIRYSSGLPLALEVLGSYLFDMEVREWKSILEKLKRIPNDQVRKNDDTKREIFLDIACFFIGMDRNDVIHILNDCGLFAENGIRILVERSLVTVDDQNNLGMHDLLRDMGREIIRTKSPNEHSRLWFEEDVLDGTKAVEGLTLMLPKTNTKCFNTTTFKMMKKLRLIQLANVDGYFKNLSSDLR</sequence>
<dbReference type="InterPro" id="IPR058192">
    <property type="entry name" value="WHD_ROQ1-like"/>
</dbReference>
<comment type="caution">
    <text evidence="3">The sequence shown here is derived from an EMBL/GenBank/DDBJ whole genome shotgun (WGS) entry which is preliminary data.</text>
</comment>
<dbReference type="PANTHER" id="PTHR11017:SF271">
    <property type="entry name" value="DISEASE RESISTANCE PROTEIN (TIR-NBS-LRR CLASS) FAMILY"/>
    <property type="match status" value="1"/>
</dbReference>
<dbReference type="InterPro" id="IPR044974">
    <property type="entry name" value="Disease_R_plants"/>
</dbReference>
<accession>A0A371EUS2</accession>
<dbReference type="Gene3D" id="1.10.8.430">
    <property type="entry name" value="Helical domain of apoptotic protease-activating factors"/>
    <property type="match status" value="1"/>
</dbReference>
<feature type="domain" description="Disease resistance protein Roq1-like winged-helix" evidence="2">
    <location>
        <begin position="79"/>
        <end position="148"/>
    </location>
</feature>
<dbReference type="OrthoDB" id="1095810at2759"/>
<evidence type="ECO:0000313" key="3">
    <source>
        <dbReference type="EMBL" id="RDX69736.1"/>
    </source>
</evidence>
<organism evidence="3 4">
    <name type="scientific">Mucuna pruriens</name>
    <name type="common">Velvet bean</name>
    <name type="synonym">Dolichos pruriens</name>
    <dbReference type="NCBI Taxonomy" id="157652"/>
    <lineage>
        <taxon>Eukaryota</taxon>
        <taxon>Viridiplantae</taxon>
        <taxon>Streptophyta</taxon>
        <taxon>Embryophyta</taxon>
        <taxon>Tracheophyta</taxon>
        <taxon>Spermatophyta</taxon>
        <taxon>Magnoliopsida</taxon>
        <taxon>eudicotyledons</taxon>
        <taxon>Gunneridae</taxon>
        <taxon>Pentapetalae</taxon>
        <taxon>rosids</taxon>
        <taxon>fabids</taxon>
        <taxon>Fabales</taxon>
        <taxon>Fabaceae</taxon>
        <taxon>Papilionoideae</taxon>
        <taxon>50 kb inversion clade</taxon>
        <taxon>NPAAA clade</taxon>
        <taxon>indigoferoid/millettioid clade</taxon>
        <taxon>Phaseoleae</taxon>
        <taxon>Mucuna</taxon>
    </lineage>
</organism>
<evidence type="ECO:0000256" key="1">
    <source>
        <dbReference type="ARBA" id="ARBA00022737"/>
    </source>
</evidence>
<evidence type="ECO:0000259" key="2">
    <source>
        <dbReference type="Pfam" id="PF23282"/>
    </source>
</evidence>
<dbReference type="Proteomes" id="UP000257109">
    <property type="component" value="Unassembled WGS sequence"/>
</dbReference>
<dbReference type="SUPFAM" id="SSF46785">
    <property type="entry name" value="Winged helix' DNA-binding domain"/>
    <property type="match status" value="1"/>
</dbReference>
<dbReference type="InterPro" id="IPR042197">
    <property type="entry name" value="Apaf_helical"/>
</dbReference>